<dbReference type="PANTHER" id="PTHR48097">
    <property type="entry name" value="L-THREONINE ALDOLASE-RELATED"/>
    <property type="match status" value="1"/>
</dbReference>
<dbReference type="GO" id="GO:0006520">
    <property type="term" value="P:amino acid metabolic process"/>
    <property type="evidence" value="ECO:0007669"/>
    <property type="project" value="InterPro"/>
</dbReference>
<name>A0A6J7S427_9ZZZZ</name>
<feature type="domain" description="Aromatic amino acid beta-eliminating lyase/threonine aldolase" evidence="4">
    <location>
        <begin position="3"/>
        <end position="228"/>
    </location>
</feature>
<comment type="similarity">
    <text evidence="2">Belongs to the threonine aldolase family.</text>
</comment>
<dbReference type="EMBL" id="CAFBPS010000148">
    <property type="protein sequence ID" value="CAB5035751.1"/>
    <property type="molecule type" value="Genomic_DNA"/>
</dbReference>
<protein>
    <submittedName>
        <fullName evidence="5">Unannotated protein</fullName>
    </submittedName>
</protein>
<sequence length="292" mass="31349">MSTLMVWNGTGANVLALATLLSPAGAVVCSDASHINVDETGAPERILGAKLIDVPTTQGKITPDQVLNLQHLIGVVHHVQPSVLSLTQSTEWGTMYTPNEIGALCDAAHSMGMKVHLDGARIANATAALGGTQQALKSFTVDAGVDVISFGGAKNGMMYGEAVIYLDPELARSAPYVRKQVTQLPSKVRYISAQFSALLTDDLWIKNARHANEMATLLYGQTVGLAGVTLDGAPEVNSIFPVLPAAHIEALRDWSFFYDWDSHHQQVRWMTAWDTELADIDQFVAGIGHFVG</sequence>
<dbReference type="SUPFAM" id="SSF53383">
    <property type="entry name" value="PLP-dependent transferases"/>
    <property type="match status" value="1"/>
</dbReference>
<reference evidence="5" key="1">
    <citation type="submission" date="2020-05" db="EMBL/GenBank/DDBJ databases">
        <authorList>
            <person name="Chiriac C."/>
            <person name="Salcher M."/>
            <person name="Ghai R."/>
            <person name="Kavagutti S V."/>
        </authorList>
    </citation>
    <scope>NUCLEOTIDE SEQUENCE</scope>
</reference>
<dbReference type="InterPro" id="IPR001597">
    <property type="entry name" value="ArAA_b-elim_lyase/Thr_aldolase"/>
</dbReference>
<proteinExistence type="inferred from homology"/>
<evidence type="ECO:0000256" key="3">
    <source>
        <dbReference type="ARBA" id="ARBA00022898"/>
    </source>
</evidence>
<dbReference type="InterPro" id="IPR015424">
    <property type="entry name" value="PyrdxlP-dep_Trfase"/>
</dbReference>
<organism evidence="5">
    <name type="scientific">freshwater metagenome</name>
    <dbReference type="NCBI Taxonomy" id="449393"/>
    <lineage>
        <taxon>unclassified sequences</taxon>
        <taxon>metagenomes</taxon>
        <taxon>ecological metagenomes</taxon>
    </lineage>
</organism>
<dbReference type="AlphaFoldDB" id="A0A6J7S427"/>
<comment type="cofactor">
    <cofactor evidence="1">
        <name>pyridoxal 5'-phosphate</name>
        <dbReference type="ChEBI" id="CHEBI:597326"/>
    </cofactor>
</comment>
<evidence type="ECO:0000256" key="1">
    <source>
        <dbReference type="ARBA" id="ARBA00001933"/>
    </source>
</evidence>
<dbReference type="PANTHER" id="PTHR48097:SF5">
    <property type="entry name" value="LOW SPECIFICITY L-THREONINE ALDOLASE"/>
    <property type="match status" value="1"/>
</dbReference>
<dbReference type="InterPro" id="IPR015421">
    <property type="entry name" value="PyrdxlP-dep_Trfase_major"/>
</dbReference>
<accession>A0A6J7S427</accession>
<dbReference type="InterPro" id="IPR015422">
    <property type="entry name" value="PyrdxlP-dep_Trfase_small"/>
</dbReference>
<evidence type="ECO:0000256" key="2">
    <source>
        <dbReference type="ARBA" id="ARBA00006966"/>
    </source>
</evidence>
<dbReference type="Gene3D" id="3.40.640.10">
    <property type="entry name" value="Type I PLP-dependent aspartate aminotransferase-like (Major domain)"/>
    <property type="match status" value="1"/>
</dbReference>
<keyword evidence="3" id="KW-0663">Pyridoxal phosphate</keyword>
<dbReference type="Gene3D" id="3.90.1150.10">
    <property type="entry name" value="Aspartate Aminotransferase, domain 1"/>
    <property type="match status" value="1"/>
</dbReference>
<gene>
    <name evidence="5" type="ORF">UFOPK4134_01516</name>
</gene>
<dbReference type="Pfam" id="PF01212">
    <property type="entry name" value="Beta_elim_lyase"/>
    <property type="match status" value="1"/>
</dbReference>
<dbReference type="GO" id="GO:0016829">
    <property type="term" value="F:lyase activity"/>
    <property type="evidence" value="ECO:0007669"/>
    <property type="project" value="InterPro"/>
</dbReference>
<evidence type="ECO:0000259" key="4">
    <source>
        <dbReference type="Pfam" id="PF01212"/>
    </source>
</evidence>
<evidence type="ECO:0000313" key="5">
    <source>
        <dbReference type="EMBL" id="CAB5035751.1"/>
    </source>
</evidence>